<dbReference type="AlphaFoldDB" id="A0A3D8K2R5"/>
<dbReference type="Proteomes" id="UP000256838">
    <property type="component" value="Unassembled WGS sequence"/>
</dbReference>
<accession>A0A3D8K2R5</accession>
<dbReference type="EMBL" id="QRGA01000005">
    <property type="protein sequence ID" value="RDU99186.1"/>
    <property type="molecule type" value="Genomic_DNA"/>
</dbReference>
<protein>
    <submittedName>
        <fullName evidence="1">Uncharacterized protein</fullName>
    </submittedName>
</protein>
<gene>
    <name evidence="1" type="ORF">DWV00_08660</name>
</gene>
<evidence type="ECO:0000313" key="2">
    <source>
        <dbReference type="Proteomes" id="UP000256838"/>
    </source>
</evidence>
<name>A0A3D8K2R5_9BURK</name>
<proteinExistence type="predicted"/>
<comment type="caution">
    <text evidence="1">The sequence shown here is derived from an EMBL/GenBank/DDBJ whole genome shotgun (WGS) entry which is preliminary data.</text>
</comment>
<dbReference type="OrthoDB" id="9093786at2"/>
<evidence type="ECO:0000313" key="1">
    <source>
        <dbReference type="EMBL" id="RDU99186.1"/>
    </source>
</evidence>
<organism evidence="1 2">
    <name type="scientific">Trinickia dinghuensis</name>
    <dbReference type="NCBI Taxonomy" id="2291023"/>
    <lineage>
        <taxon>Bacteria</taxon>
        <taxon>Pseudomonadati</taxon>
        <taxon>Pseudomonadota</taxon>
        <taxon>Betaproteobacteria</taxon>
        <taxon>Burkholderiales</taxon>
        <taxon>Burkholderiaceae</taxon>
        <taxon>Trinickia</taxon>
    </lineage>
</organism>
<reference evidence="1 2" key="1">
    <citation type="submission" date="2018-08" db="EMBL/GenBank/DDBJ databases">
        <title>Paraburkholderia sp. DHOM06 isolated from forest soil.</title>
        <authorList>
            <person name="Gao Z.-H."/>
            <person name="Qiu L.-H."/>
        </authorList>
    </citation>
    <scope>NUCLEOTIDE SEQUENCE [LARGE SCALE GENOMIC DNA]</scope>
    <source>
        <strain evidence="1 2">DHOM06</strain>
    </source>
</reference>
<sequence>MKVIYVFNDSRPSDRDYPVIAIADDGTACGIARFDDWTLPYAPFAMCCIHECDAVGGNAAQIAWVREKAHADFDQRFGEAQWTAVWLDHPRDDPGVVDALRIFHEEHDREEAAACAVAKSVLGWLPGAAEIDLSPVVDARHTTH</sequence>
<keyword evidence="2" id="KW-1185">Reference proteome</keyword>
<dbReference type="RefSeq" id="WP_115533159.1">
    <property type="nucleotide sequence ID" value="NZ_QRGA01000005.1"/>
</dbReference>